<dbReference type="Pfam" id="PF00392">
    <property type="entry name" value="GntR"/>
    <property type="match status" value="1"/>
</dbReference>
<dbReference type="GO" id="GO:0003677">
    <property type="term" value="F:DNA binding"/>
    <property type="evidence" value="ECO:0007669"/>
    <property type="project" value="UniProtKB-KW"/>
</dbReference>
<keyword evidence="5" id="KW-0614">Plasmid</keyword>
<gene>
    <name evidence="5" type="ORF">FDP22_22095</name>
</gene>
<reference evidence="5 6" key="1">
    <citation type="submission" date="2019-06" db="EMBL/GenBank/DDBJ databases">
        <title>Genome sequence of Rhodobacteraceae bacterium D4M1.</title>
        <authorList>
            <person name="Cao J."/>
        </authorList>
    </citation>
    <scope>NUCLEOTIDE SEQUENCE [LARGE SCALE GENOMIC DNA]</scope>
    <source>
        <strain evidence="5 6">D4M1</strain>
        <plasmid evidence="6">pd4m1c</plasmid>
    </source>
</reference>
<name>A0A5B8G526_9RHOB</name>
<dbReference type="Pfam" id="PF07729">
    <property type="entry name" value="FCD"/>
    <property type="match status" value="1"/>
</dbReference>
<protein>
    <submittedName>
        <fullName evidence="5">GntR family transcriptional regulator</fullName>
    </submittedName>
</protein>
<accession>A0A5B8G526</accession>
<evidence type="ECO:0000256" key="1">
    <source>
        <dbReference type="ARBA" id="ARBA00023015"/>
    </source>
</evidence>
<dbReference type="SUPFAM" id="SSF46785">
    <property type="entry name" value="Winged helix' DNA-binding domain"/>
    <property type="match status" value="1"/>
</dbReference>
<dbReference type="SUPFAM" id="SSF48008">
    <property type="entry name" value="GntR ligand-binding domain-like"/>
    <property type="match status" value="1"/>
</dbReference>
<dbReference type="PANTHER" id="PTHR43537:SF45">
    <property type="entry name" value="GNTR FAMILY REGULATORY PROTEIN"/>
    <property type="match status" value="1"/>
</dbReference>
<evidence type="ECO:0000313" key="5">
    <source>
        <dbReference type="EMBL" id="QDL94569.1"/>
    </source>
</evidence>
<dbReference type="GO" id="GO:0003700">
    <property type="term" value="F:DNA-binding transcription factor activity"/>
    <property type="evidence" value="ECO:0007669"/>
    <property type="project" value="InterPro"/>
</dbReference>
<dbReference type="SMART" id="SM00895">
    <property type="entry name" value="FCD"/>
    <property type="match status" value="1"/>
</dbReference>
<dbReference type="AlphaFoldDB" id="A0A5B8G526"/>
<feature type="domain" description="HTH gntR-type" evidence="4">
    <location>
        <begin position="35"/>
        <end position="102"/>
    </location>
</feature>
<dbReference type="InterPro" id="IPR011711">
    <property type="entry name" value="GntR_C"/>
</dbReference>
<dbReference type="Gene3D" id="1.10.10.10">
    <property type="entry name" value="Winged helix-like DNA-binding domain superfamily/Winged helix DNA-binding domain"/>
    <property type="match status" value="1"/>
</dbReference>
<keyword evidence="2" id="KW-0238">DNA-binding</keyword>
<dbReference type="KEGG" id="ppru:FDP22_22095"/>
<dbReference type="Gene3D" id="1.20.120.530">
    <property type="entry name" value="GntR ligand-binding domain-like"/>
    <property type="match status" value="1"/>
</dbReference>
<evidence type="ECO:0000313" key="6">
    <source>
        <dbReference type="Proteomes" id="UP000305888"/>
    </source>
</evidence>
<evidence type="ECO:0000256" key="3">
    <source>
        <dbReference type="ARBA" id="ARBA00023163"/>
    </source>
</evidence>
<keyword evidence="3" id="KW-0804">Transcription</keyword>
<keyword evidence="6" id="KW-1185">Reference proteome</keyword>
<dbReference type="Proteomes" id="UP000305888">
    <property type="component" value="Plasmid pD4M1C"/>
</dbReference>
<dbReference type="SMART" id="SM00345">
    <property type="entry name" value="HTH_GNTR"/>
    <property type="match status" value="1"/>
</dbReference>
<dbReference type="PANTHER" id="PTHR43537">
    <property type="entry name" value="TRANSCRIPTIONAL REGULATOR, GNTR FAMILY"/>
    <property type="match status" value="1"/>
</dbReference>
<dbReference type="InterPro" id="IPR036388">
    <property type="entry name" value="WH-like_DNA-bd_sf"/>
</dbReference>
<dbReference type="PROSITE" id="PS50949">
    <property type="entry name" value="HTH_GNTR"/>
    <property type="match status" value="1"/>
</dbReference>
<evidence type="ECO:0000256" key="2">
    <source>
        <dbReference type="ARBA" id="ARBA00023125"/>
    </source>
</evidence>
<evidence type="ECO:0000259" key="4">
    <source>
        <dbReference type="PROSITE" id="PS50949"/>
    </source>
</evidence>
<dbReference type="InterPro" id="IPR036390">
    <property type="entry name" value="WH_DNA-bd_sf"/>
</dbReference>
<keyword evidence="1" id="KW-0805">Transcription regulation</keyword>
<dbReference type="InterPro" id="IPR000524">
    <property type="entry name" value="Tscrpt_reg_HTH_GntR"/>
</dbReference>
<sequence>MAGPNDSCKGSVEGRVRRRAMAKDGAGAADPAAQLPQAERAYRRIEAAIVTCALRPGSFQRIQDLAALAGTGRTPVHQAVSRLAADTLLDVLPRQGLLVAPVELGRCRVLLGLRREVERFAIGLAAARATEGQRSHMRHLAGALRAAGDTLDLADFNAFDTRIDAVVLEACGEPFLENTLRPLHSVFRRVGWIWHGLATPGPDPAASVSAHLDVLDALADGRGEAAAAASDALVDLVGRMIDGLSLGAPPALLDSRIERY</sequence>
<dbReference type="OrthoDB" id="9028214at2"/>
<organism evidence="5 6">
    <name type="scientific">Paroceanicella profunda</name>
    <dbReference type="NCBI Taxonomy" id="2579971"/>
    <lineage>
        <taxon>Bacteria</taxon>
        <taxon>Pseudomonadati</taxon>
        <taxon>Pseudomonadota</taxon>
        <taxon>Alphaproteobacteria</taxon>
        <taxon>Rhodobacterales</taxon>
        <taxon>Paracoccaceae</taxon>
        <taxon>Paroceanicella</taxon>
    </lineage>
</organism>
<dbReference type="InterPro" id="IPR008920">
    <property type="entry name" value="TF_FadR/GntR_C"/>
</dbReference>
<proteinExistence type="predicted"/>
<dbReference type="EMBL" id="CP040821">
    <property type="protein sequence ID" value="QDL94569.1"/>
    <property type="molecule type" value="Genomic_DNA"/>
</dbReference>
<geneLocation type="plasmid" evidence="6">
    <name>pd4m1c</name>
</geneLocation>